<dbReference type="SUPFAM" id="SSF46785">
    <property type="entry name" value="Winged helix' DNA-binding domain"/>
    <property type="match status" value="1"/>
</dbReference>
<proteinExistence type="predicted"/>
<dbReference type="PANTHER" id="PTHR33164">
    <property type="entry name" value="TRANSCRIPTIONAL REGULATOR, MARR FAMILY"/>
    <property type="match status" value="1"/>
</dbReference>
<dbReference type="GO" id="GO:0003677">
    <property type="term" value="F:DNA binding"/>
    <property type="evidence" value="ECO:0007669"/>
    <property type="project" value="UniProtKB-KW"/>
</dbReference>
<evidence type="ECO:0000313" key="2">
    <source>
        <dbReference type="EMBL" id="SCL34055.1"/>
    </source>
</evidence>
<dbReference type="SMART" id="SM00347">
    <property type="entry name" value="HTH_MARR"/>
    <property type="match status" value="1"/>
</dbReference>
<dbReference type="InterPro" id="IPR036390">
    <property type="entry name" value="WH_DNA-bd_sf"/>
</dbReference>
<accession>A0A1C6SY38</accession>
<dbReference type="AlphaFoldDB" id="A0A1C6SY38"/>
<evidence type="ECO:0000313" key="3">
    <source>
        <dbReference type="Proteomes" id="UP000199413"/>
    </source>
</evidence>
<reference evidence="3" key="1">
    <citation type="submission" date="2016-06" db="EMBL/GenBank/DDBJ databases">
        <authorList>
            <person name="Varghese N."/>
            <person name="Submissions Spin"/>
        </authorList>
    </citation>
    <scope>NUCLEOTIDE SEQUENCE [LARGE SCALE GENOMIC DNA]</scope>
    <source>
        <strain evidence="3">DSM 45431</strain>
    </source>
</reference>
<dbReference type="Pfam" id="PF12802">
    <property type="entry name" value="MarR_2"/>
    <property type="match status" value="1"/>
</dbReference>
<keyword evidence="2" id="KW-0238">DNA-binding</keyword>
<protein>
    <submittedName>
        <fullName evidence="2">DNA-binding transcriptional regulator, MarR family</fullName>
    </submittedName>
</protein>
<dbReference type="OrthoDB" id="5432081at2"/>
<name>A0A1C6SY38_9ACTN</name>
<dbReference type="PROSITE" id="PS50995">
    <property type="entry name" value="HTH_MARR_2"/>
    <property type="match status" value="1"/>
</dbReference>
<dbReference type="InterPro" id="IPR039422">
    <property type="entry name" value="MarR/SlyA-like"/>
</dbReference>
<dbReference type="Proteomes" id="UP000199413">
    <property type="component" value="Unassembled WGS sequence"/>
</dbReference>
<dbReference type="InterPro" id="IPR036388">
    <property type="entry name" value="WH-like_DNA-bd_sf"/>
</dbReference>
<gene>
    <name evidence="2" type="ORF">GA0070624_4891</name>
</gene>
<dbReference type="GO" id="GO:0006950">
    <property type="term" value="P:response to stress"/>
    <property type="evidence" value="ECO:0007669"/>
    <property type="project" value="TreeGrafter"/>
</dbReference>
<dbReference type="STRING" id="568872.GA0070624_4891"/>
<evidence type="ECO:0000259" key="1">
    <source>
        <dbReference type="PROSITE" id="PS50995"/>
    </source>
</evidence>
<sequence length="171" mass="18996">MGDVNDSADERLQPLTPVEEAVVRALGRIMHALPRAIDLDMRQEQHLPLIDYDALMHLSEAPERRMRMSELATACELSLSGMSRLAAHLESEGLVRRVRSENDARVSYAVLTDAGFARLERAWPTNLASIRRNFLDHLQGLDLAMLAKAFERTATPGDAAQERQPGEAPPS</sequence>
<keyword evidence="3" id="KW-1185">Reference proteome</keyword>
<dbReference type="InterPro" id="IPR000835">
    <property type="entry name" value="HTH_MarR-typ"/>
</dbReference>
<dbReference type="GO" id="GO:0003700">
    <property type="term" value="F:DNA-binding transcription factor activity"/>
    <property type="evidence" value="ECO:0007669"/>
    <property type="project" value="InterPro"/>
</dbReference>
<dbReference type="Gene3D" id="1.10.10.10">
    <property type="entry name" value="Winged helix-like DNA-binding domain superfamily/Winged helix DNA-binding domain"/>
    <property type="match status" value="1"/>
</dbReference>
<dbReference type="EMBL" id="FMHV01000002">
    <property type="protein sequence ID" value="SCL34055.1"/>
    <property type="molecule type" value="Genomic_DNA"/>
</dbReference>
<feature type="domain" description="HTH marR-type" evidence="1">
    <location>
        <begin position="19"/>
        <end position="155"/>
    </location>
</feature>
<organism evidence="2 3">
    <name type="scientific">Micromonospora rhizosphaerae</name>
    <dbReference type="NCBI Taxonomy" id="568872"/>
    <lineage>
        <taxon>Bacteria</taxon>
        <taxon>Bacillati</taxon>
        <taxon>Actinomycetota</taxon>
        <taxon>Actinomycetes</taxon>
        <taxon>Micromonosporales</taxon>
        <taxon>Micromonosporaceae</taxon>
        <taxon>Micromonospora</taxon>
    </lineage>
</organism>
<dbReference type="PANTHER" id="PTHR33164:SF99">
    <property type="entry name" value="MARR FAMILY REGULATORY PROTEIN"/>
    <property type="match status" value="1"/>
</dbReference>